<evidence type="ECO:0000256" key="1">
    <source>
        <dbReference type="SAM" id="MobiDB-lite"/>
    </source>
</evidence>
<dbReference type="Proteomes" id="UP000092461">
    <property type="component" value="Unassembled WGS sequence"/>
</dbReference>
<dbReference type="EMBL" id="AJWK01018200">
    <property type="status" value="NOT_ANNOTATED_CDS"/>
    <property type="molecule type" value="Genomic_DNA"/>
</dbReference>
<accession>A0A1B0CM49</accession>
<feature type="compositionally biased region" description="Polar residues" evidence="1">
    <location>
        <begin position="19"/>
        <end position="28"/>
    </location>
</feature>
<keyword evidence="3" id="KW-1185">Reference proteome</keyword>
<feature type="compositionally biased region" description="Basic and acidic residues" evidence="1">
    <location>
        <begin position="8"/>
        <end position="17"/>
    </location>
</feature>
<dbReference type="VEuPathDB" id="VectorBase:LLOJ005737"/>
<name>A0A1B0CM49_LUTLO</name>
<protein>
    <submittedName>
        <fullName evidence="2">Uncharacterized protein</fullName>
    </submittedName>
</protein>
<sequence>MAAEEAVTGDKGDKGDRGLTTTLKSDQFPTGIIEGPPGPPGPPGPQGLPGERGEVGPIGPPGPPVYIPPHIPVAPHQCQNFRTMHFEWEGMGACTHLHLGIDFLGESVNDTPFGGGMPV</sequence>
<feature type="compositionally biased region" description="Pro residues" evidence="1">
    <location>
        <begin position="58"/>
        <end position="68"/>
    </location>
</feature>
<proteinExistence type="predicted"/>
<feature type="compositionally biased region" description="Pro residues" evidence="1">
    <location>
        <begin position="36"/>
        <end position="46"/>
    </location>
</feature>
<reference evidence="2" key="1">
    <citation type="submission" date="2020-05" db="UniProtKB">
        <authorList>
            <consortium name="EnsemblMetazoa"/>
        </authorList>
    </citation>
    <scope>IDENTIFICATION</scope>
    <source>
        <strain evidence="2">Jacobina</strain>
    </source>
</reference>
<evidence type="ECO:0000313" key="3">
    <source>
        <dbReference type="Proteomes" id="UP000092461"/>
    </source>
</evidence>
<evidence type="ECO:0000313" key="2">
    <source>
        <dbReference type="EnsemblMetazoa" id="LLOJ005737-PA"/>
    </source>
</evidence>
<feature type="region of interest" description="Disordered" evidence="1">
    <location>
        <begin position="1"/>
        <end position="68"/>
    </location>
</feature>
<organism evidence="2 3">
    <name type="scientific">Lutzomyia longipalpis</name>
    <name type="common">Sand fly</name>
    <dbReference type="NCBI Taxonomy" id="7200"/>
    <lineage>
        <taxon>Eukaryota</taxon>
        <taxon>Metazoa</taxon>
        <taxon>Ecdysozoa</taxon>
        <taxon>Arthropoda</taxon>
        <taxon>Hexapoda</taxon>
        <taxon>Insecta</taxon>
        <taxon>Pterygota</taxon>
        <taxon>Neoptera</taxon>
        <taxon>Endopterygota</taxon>
        <taxon>Diptera</taxon>
        <taxon>Nematocera</taxon>
        <taxon>Psychodoidea</taxon>
        <taxon>Psychodidae</taxon>
        <taxon>Lutzomyia</taxon>
        <taxon>Lutzomyia</taxon>
    </lineage>
</organism>
<dbReference type="EnsemblMetazoa" id="LLOJ005737-RA">
    <property type="protein sequence ID" value="LLOJ005737-PA"/>
    <property type="gene ID" value="LLOJ005737"/>
</dbReference>
<dbReference type="AlphaFoldDB" id="A0A1B0CM49"/>